<accession>A0A6C0J7M5</accession>
<reference evidence="1" key="1">
    <citation type="journal article" date="2020" name="Nature">
        <title>Giant virus diversity and host interactions through global metagenomics.</title>
        <authorList>
            <person name="Schulz F."/>
            <person name="Roux S."/>
            <person name="Paez-Espino D."/>
            <person name="Jungbluth S."/>
            <person name="Walsh D.A."/>
            <person name="Denef V.J."/>
            <person name="McMahon K.D."/>
            <person name="Konstantinidis K.T."/>
            <person name="Eloe-Fadrosh E.A."/>
            <person name="Kyrpides N.C."/>
            <person name="Woyke T."/>
        </authorList>
    </citation>
    <scope>NUCLEOTIDE SEQUENCE</scope>
    <source>
        <strain evidence="1">GVMAG-M-3300025860-20</strain>
    </source>
</reference>
<proteinExistence type="predicted"/>
<dbReference type="AlphaFoldDB" id="A0A6C0J7M5"/>
<dbReference type="EMBL" id="MN740329">
    <property type="protein sequence ID" value="QHU00751.1"/>
    <property type="molecule type" value="Genomic_DNA"/>
</dbReference>
<evidence type="ECO:0000313" key="1">
    <source>
        <dbReference type="EMBL" id="QHU00751.1"/>
    </source>
</evidence>
<protein>
    <submittedName>
        <fullName evidence="1">Uncharacterized protein</fullName>
    </submittedName>
</protein>
<name>A0A6C0J7M5_9ZZZZ</name>
<organism evidence="1">
    <name type="scientific">viral metagenome</name>
    <dbReference type="NCBI Taxonomy" id="1070528"/>
    <lineage>
        <taxon>unclassified sequences</taxon>
        <taxon>metagenomes</taxon>
        <taxon>organismal metagenomes</taxon>
    </lineage>
</organism>
<sequence length="30" mass="3339">MFDLNEQHKTEQSILCPTNPYAASKAGLKC</sequence>